<dbReference type="Gene3D" id="3.30.750.44">
    <property type="match status" value="1"/>
</dbReference>
<dbReference type="SMART" id="SM00245">
    <property type="entry name" value="TSPc"/>
    <property type="match status" value="1"/>
</dbReference>
<keyword evidence="3 5" id="KW-0378">Hydrolase</keyword>
<evidence type="ECO:0000256" key="3">
    <source>
        <dbReference type="ARBA" id="ARBA00022801"/>
    </source>
</evidence>
<name>A0A956NCF1_UNCEI</name>
<dbReference type="Pfam" id="PF17820">
    <property type="entry name" value="PDZ_6"/>
    <property type="match status" value="1"/>
</dbReference>
<keyword evidence="2 5" id="KW-0645">Protease</keyword>
<dbReference type="InterPro" id="IPR055210">
    <property type="entry name" value="CtpA/B_N"/>
</dbReference>
<comment type="similarity">
    <text evidence="1 5">Belongs to the peptidase S41A family.</text>
</comment>
<gene>
    <name evidence="8" type="ORF">KDA27_11355</name>
</gene>
<evidence type="ECO:0000256" key="4">
    <source>
        <dbReference type="ARBA" id="ARBA00022825"/>
    </source>
</evidence>
<evidence type="ECO:0000313" key="9">
    <source>
        <dbReference type="Proteomes" id="UP000739538"/>
    </source>
</evidence>
<dbReference type="InterPro" id="IPR004447">
    <property type="entry name" value="Peptidase_S41A"/>
</dbReference>
<dbReference type="GO" id="GO:0007165">
    <property type="term" value="P:signal transduction"/>
    <property type="evidence" value="ECO:0007669"/>
    <property type="project" value="TreeGrafter"/>
</dbReference>
<dbReference type="Proteomes" id="UP000739538">
    <property type="component" value="Unassembled WGS sequence"/>
</dbReference>
<dbReference type="FunFam" id="2.30.42.10:FF:000063">
    <property type="entry name" value="Peptidase, S41 family"/>
    <property type="match status" value="1"/>
</dbReference>
<dbReference type="GO" id="GO:0004175">
    <property type="term" value="F:endopeptidase activity"/>
    <property type="evidence" value="ECO:0007669"/>
    <property type="project" value="TreeGrafter"/>
</dbReference>
<evidence type="ECO:0000256" key="6">
    <source>
        <dbReference type="SAM" id="Phobius"/>
    </source>
</evidence>
<keyword evidence="6" id="KW-1133">Transmembrane helix</keyword>
<feature type="domain" description="PDZ" evidence="7">
    <location>
        <begin position="87"/>
        <end position="155"/>
    </location>
</feature>
<dbReference type="InterPro" id="IPR029045">
    <property type="entry name" value="ClpP/crotonase-like_dom_sf"/>
</dbReference>
<evidence type="ECO:0000256" key="5">
    <source>
        <dbReference type="RuleBase" id="RU004404"/>
    </source>
</evidence>
<reference evidence="8" key="1">
    <citation type="submission" date="2020-04" db="EMBL/GenBank/DDBJ databases">
        <authorList>
            <person name="Zhang T."/>
        </authorList>
    </citation>
    <scope>NUCLEOTIDE SEQUENCE</scope>
    <source>
        <strain evidence="8">HKST-UBA02</strain>
    </source>
</reference>
<feature type="transmembrane region" description="Helical" evidence="6">
    <location>
        <begin position="7"/>
        <end position="32"/>
    </location>
</feature>
<evidence type="ECO:0000259" key="7">
    <source>
        <dbReference type="PROSITE" id="PS50106"/>
    </source>
</evidence>
<protein>
    <submittedName>
        <fullName evidence="8">S41 family peptidase</fullName>
    </submittedName>
</protein>
<dbReference type="GO" id="GO:0030288">
    <property type="term" value="C:outer membrane-bounded periplasmic space"/>
    <property type="evidence" value="ECO:0007669"/>
    <property type="project" value="TreeGrafter"/>
</dbReference>
<reference evidence="8" key="2">
    <citation type="journal article" date="2021" name="Microbiome">
        <title>Successional dynamics and alternative stable states in a saline activated sludge microbial community over 9 years.</title>
        <authorList>
            <person name="Wang Y."/>
            <person name="Ye J."/>
            <person name="Ju F."/>
            <person name="Liu L."/>
            <person name="Boyd J.A."/>
            <person name="Deng Y."/>
            <person name="Parks D.H."/>
            <person name="Jiang X."/>
            <person name="Yin X."/>
            <person name="Woodcroft B.J."/>
            <person name="Tyson G.W."/>
            <person name="Hugenholtz P."/>
            <person name="Polz M.F."/>
            <person name="Zhang T."/>
        </authorList>
    </citation>
    <scope>NUCLEOTIDE SEQUENCE</scope>
    <source>
        <strain evidence="8">HKST-UBA02</strain>
    </source>
</reference>
<organism evidence="8 9">
    <name type="scientific">Eiseniibacteriota bacterium</name>
    <dbReference type="NCBI Taxonomy" id="2212470"/>
    <lineage>
        <taxon>Bacteria</taxon>
        <taxon>Candidatus Eiseniibacteriota</taxon>
    </lineage>
</organism>
<keyword evidence="6" id="KW-0812">Transmembrane</keyword>
<evidence type="ECO:0000256" key="1">
    <source>
        <dbReference type="ARBA" id="ARBA00009179"/>
    </source>
</evidence>
<dbReference type="SUPFAM" id="SSF52096">
    <property type="entry name" value="ClpP/crotonase"/>
    <property type="match status" value="1"/>
</dbReference>
<keyword evidence="6" id="KW-0472">Membrane</keyword>
<dbReference type="SUPFAM" id="SSF50156">
    <property type="entry name" value="PDZ domain-like"/>
    <property type="match status" value="1"/>
</dbReference>
<dbReference type="NCBIfam" id="TIGR00225">
    <property type="entry name" value="prc"/>
    <property type="match status" value="1"/>
</dbReference>
<accession>A0A956NCF1</accession>
<dbReference type="PANTHER" id="PTHR32060">
    <property type="entry name" value="TAIL-SPECIFIC PROTEASE"/>
    <property type="match status" value="1"/>
</dbReference>
<dbReference type="SMART" id="SM00228">
    <property type="entry name" value="PDZ"/>
    <property type="match status" value="1"/>
</dbReference>
<proteinExistence type="inferred from homology"/>
<keyword evidence="4 5" id="KW-0720">Serine protease</keyword>
<dbReference type="CDD" id="cd06782">
    <property type="entry name" value="cpPDZ_CPP-like"/>
    <property type="match status" value="1"/>
</dbReference>
<dbReference type="CDD" id="cd07560">
    <property type="entry name" value="Peptidase_S41_CPP"/>
    <property type="match status" value="1"/>
</dbReference>
<sequence length="543" mass="60396">MSGKRVFYFASTLLVVVGILAGFIFLGNVMAYGNSIYNQLGVFSQVLGHISDNYVDEVDGEELIDGAITGMLEELDPHSNYLDADRFGRMQERNRGTYYGIGVSFDIVEGKLTVISPIEGSPSYKLGIRAGDVIAKIEGESAKGITREEVFDKLRGPRGTTVHVSVEREGHDELLEFDIVRDEIPILSVPYHFMLSDNIGYVRMNRFSATTSDELGEAIEDLKGKGMEQMILDLRGNSGGYLNEAIEVSDMFLTGDKRIVYTRGRLPDASEDYYTTGRGRFTEQPLIVMVDHGSASASEIVSGALQDWDRALIVGQTTFGKGLVQRQYKLKNGAALLLTVARYYTPSGRLIQRDYSDRDAYLSAETLDEIEANHEQAVADTTIEKFRTAGNRTVLGGGGIFPDVEVDLAYPNSEATTQLNADRAFFDFAPVYVSQNGLDAKEQDFDLFRRNFQLSDKDLSAFEKFLDSRELEYSADSLAVHRELVERSIKAEIARTLWGEPQRYQILIEADPELAEAMSLLPEAKLMARRVTDGEPGPVFDNN</sequence>
<dbReference type="GO" id="GO:0006508">
    <property type="term" value="P:proteolysis"/>
    <property type="evidence" value="ECO:0007669"/>
    <property type="project" value="UniProtKB-KW"/>
</dbReference>
<dbReference type="PANTHER" id="PTHR32060:SF30">
    <property type="entry name" value="CARBOXY-TERMINAL PROCESSING PROTEASE CTPA"/>
    <property type="match status" value="1"/>
</dbReference>
<comment type="caution">
    <text evidence="8">The sequence shown here is derived from an EMBL/GenBank/DDBJ whole genome shotgun (WGS) entry which is preliminary data.</text>
</comment>
<dbReference type="AlphaFoldDB" id="A0A956NCF1"/>
<dbReference type="PROSITE" id="PS50106">
    <property type="entry name" value="PDZ"/>
    <property type="match status" value="1"/>
</dbReference>
<dbReference type="InterPro" id="IPR041489">
    <property type="entry name" value="PDZ_6"/>
</dbReference>
<dbReference type="EMBL" id="JAGQHS010000051">
    <property type="protein sequence ID" value="MCA9756388.1"/>
    <property type="molecule type" value="Genomic_DNA"/>
</dbReference>
<dbReference type="Pfam" id="PF03572">
    <property type="entry name" value="Peptidase_S41"/>
    <property type="match status" value="1"/>
</dbReference>
<dbReference type="InterPro" id="IPR036034">
    <property type="entry name" value="PDZ_sf"/>
</dbReference>
<dbReference type="InterPro" id="IPR001478">
    <property type="entry name" value="PDZ"/>
</dbReference>
<evidence type="ECO:0000256" key="2">
    <source>
        <dbReference type="ARBA" id="ARBA00022670"/>
    </source>
</evidence>
<dbReference type="InterPro" id="IPR005151">
    <property type="entry name" value="Tail-specific_protease"/>
</dbReference>
<evidence type="ECO:0000313" key="8">
    <source>
        <dbReference type="EMBL" id="MCA9756388.1"/>
    </source>
</evidence>
<dbReference type="Gene3D" id="2.30.42.10">
    <property type="match status" value="1"/>
</dbReference>
<dbReference type="GO" id="GO:0008236">
    <property type="term" value="F:serine-type peptidase activity"/>
    <property type="evidence" value="ECO:0007669"/>
    <property type="project" value="UniProtKB-KW"/>
</dbReference>
<dbReference type="Pfam" id="PF22694">
    <property type="entry name" value="CtpB_N-like"/>
    <property type="match status" value="1"/>
</dbReference>
<dbReference type="Gene3D" id="3.90.226.10">
    <property type="entry name" value="2-enoyl-CoA Hydratase, Chain A, domain 1"/>
    <property type="match status" value="1"/>
</dbReference>